<dbReference type="Proteomes" id="UP000614027">
    <property type="component" value="Unassembled WGS sequence"/>
</dbReference>
<evidence type="ECO:0000313" key="4">
    <source>
        <dbReference type="Proteomes" id="UP000614027"/>
    </source>
</evidence>
<keyword evidence="4" id="KW-1185">Reference proteome</keyword>
<dbReference type="SUPFAM" id="SSF48726">
    <property type="entry name" value="Immunoglobulin"/>
    <property type="match status" value="1"/>
</dbReference>
<dbReference type="InterPro" id="IPR036179">
    <property type="entry name" value="Ig-like_dom_sf"/>
</dbReference>
<dbReference type="InterPro" id="IPR003597">
    <property type="entry name" value="Ig_C1-set"/>
</dbReference>
<dbReference type="PANTHER" id="PTHR23411">
    <property type="entry name" value="TAPASIN"/>
    <property type="match status" value="1"/>
</dbReference>
<reference evidence="3" key="1">
    <citation type="submission" date="2019-09" db="EMBL/GenBank/DDBJ databases">
        <title>Bird 10,000 Genomes (B10K) Project - Family phase.</title>
        <authorList>
            <person name="Zhang G."/>
        </authorList>
    </citation>
    <scope>NUCLEOTIDE SEQUENCE</scope>
    <source>
        <strain evidence="3">B10K-DU-001-09</strain>
        <tissue evidence="3">Muscle</tissue>
    </source>
</reference>
<evidence type="ECO:0000259" key="2">
    <source>
        <dbReference type="PROSITE" id="PS50835"/>
    </source>
</evidence>
<protein>
    <submittedName>
        <fullName evidence="3">IGHM protein</fullName>
    </submittedName>
</protein>
<feature type="non-terminal residue" evidence="3">
    <location>
        <position position="142"/>
    </location>
</feature>
<accession>A0A851MA22</accession>
<dbReference type="Gene3D" id="2.60.40.10">
    <property type="entry name" value="Immunoglobulins"/>
    <property type="match status" value="1"/>
</dbReference>
<comment type="caution">
    <text evidence="3">The sequence shown here is derived from an EMBL/GenBank/DDBJ whole genome shotgun (WGS) entry which is preliminary data.</text>
</comment>
<dbReference type="Pfam" id="PF07654">
    <property type="entry name" value="C1-set"/>
    <property type="match status" value="1"/>
</dbReference>
<name>A0A851MA22_9DEND</name>
<dbReference type="PROSITE" id="PS50835">
    <property type="entry name" value="IG_LIKE"/>
    <property type="match status" value="1"/>
</dbReference>
<proteinExistence type="predicted"/>
<dbReference type="InterPro" id="IPR050380">
    <property type="entry name" value="Immune_Resp_Modulators"/>
</dbReference>
<keyword evidence="1" id="KW-0393">Immunoglobulin domain</keyword>
<dbReference type="OrthoDB" id="9378418at2759"/>
<organism evidence="3 4">
    <name type="scientific">Campylorhamphus procurvoides</name>
    <dbReference type="NCBI Taxonomy" id="190295"/>
    <lineage>
        <taxon>Eukaryota</taxon>
        <taxon>Metazoa</taxon>
        <taxon>Chordata</taxon>
        <taxon>Craniata</taxon>
        <taxon>Vertebrata</taxon>
        <taxon>Euteleostomi</taxon>
        <taxon>Archelosauria</taxon>
        <taxon>Archosauria</taxon>
        <taxon>Dinosauria</taxon>
        <taxon>Saurischia</taxon>
        <taxon>Theropoda</taxon>
        <taxon>Coelurosauria</taxon>
        <taxon>Aves</taxon>
        <taxon>Neognathae</taxon>
        <taxon>Neoaves</taxon>
        <taxon>Telluraves</taxon>
        <taxon>Australaves</taxon>
        <taxon>Passeriformes</taxon>
        <taxon>Dendrocolaptidae</taxon>
        <taxon>Campylorhamphus</taxon>
    </lineage>
</organism>
<evidence type="ECO:0000313" key="3">
    <source>
        <dbReference type="EMBL" id="NXC24164.1"/>
    </source>
</evidence>
<feature type="non-terminal residue" evidence="3">
    <location>
        <position position="1"/>
    </location>
</feature>
<dbReference type="InterPro" id="IPR007110">
    <property type="entry name" value="Ig-like_dom"/>
</dbReference>
<dbReference type="EMBL" id="WBMV01000425">
    <property type="protein sequence ID" value="NXC24164.1"/>
    <property type="molecule type" value="Genomic_DNA"/>
</dbReference>
<dbReference type="AlphaFoldDB" id="A0A851MA22"/>
<feature type="domain" description="Ig-like" evidence="2">
    <location>
        <begin position="47"/>
        <end position="137"/>
    </location>
</feature>
<evidence type="ECO:0000256" key="1">
    <source>
        <dbReference type="ARBA" id="ARBA00023319"/>
    </source>
</evidence>
<sequence>TFVAVSHLAVPVEEGKARKPFRCLAEHSRGSQSARVSNPGPSLNLPPVLTLHPPSREEFQGPFRNSTLLCRVLSAQKPQLQWLKNGNLLEEAPEEMTTMRESSGMFLTESRVVVTESEWDGGATYTCRAGEESRNSSKGMEC</sequence>
<gene>
    <name evidence="3" type="primary">Ighm</name>
    <name evidence="3" type="ORF">CAMPRO_R15710</name>
</gene>
<dbReference type="InterPro" id="IPR013783">
    <property type="entry name" value="Ig-like_fold"/>
</dbReference>